<accession>A0A6P0UHI6</accession>
<dbReference type="EMBL" id="JAABOO010000001">
    <property type="protein sequence ID" value="NER12092.1"/>
    <property type="molecule type" value="Genomic_DNA"/>
</dbReference>
<dbReference type="AlphaFoldDB" id="A0A6P0UHI6"/>
<evidence type="ECO:0000313" key="3">
    <source>
        <dbReference type="Proteomes" id="UP000468581"/>
    </source>
</evidence>
<dbReference type="Proteomes" id="UP000468581">
    <property type="component" value="Unassembled WGS sequence"/>
</dbReference>
<proteinExistence type="predicted"/>
<sequence>MKKLIYFITILILLTSCKQPTEETAEALEKSEHPEVEQSSELFKTIAVMDSLYFSAQNECDLEKYAYYLSEDFEFFHDKGGFIDSKESEMAEMAIFCGEEQRTRQPLRRELTKGSLKVFPMDNYGALEHCEHVFYLQIDDGTEKLVGSAKMTALWKLENDEWKLTRVISYDHQPLAEVELTSETLDQYVGDYILPDRIVNIKKEGKLLRVTDINDGKPGWTKELFPESENTFYLNYENVRYEFIKNENKVEKLNIYEKGKLFEEAKRK</sequence>
<name>A0A6P0UHI6_9FLAO</name>
<protein>
    <submittedName>
        <fullName evidence="2">DUF4440 domain-containing protein</fullName>
    </submittedName>
</protein>
<dbReference type="PROSITE" id="PS51257">
    <property type="entry name" value="PROKAR_LIPOPROTEIN"/>
    <property type="match status" value="1"/>
</dbReference>
<evidence type="ECO:0000259" key="1">
    <source>
        <dbReference type="Pfam" id="PF14534"/>
    </source>
</evidence>
<keyword evidence="3" id="KW-1185">Reference proteome</keyword>
<feature type="domain" description="DUF4440" evidence="1">
    <location>
        <begin position="51"/>
        <end position="164"/>
    </location>
</feature>
<comment type="caution">
    <text evidence="2">The sequence shown here is derived from an EMBL/GenBank/DDBJ whole genome shotgun (WGS) entry which is preliminary data.</text>
</comment>
<dbReference type="SUPFAM" id="SSF54427">
    <property type="entry name" value="NTF2-like"/>
    <property type="match status" value="1"/>
</dbReference>
<dbReference type="InterPro" id="IPR027843">
    <property type="entry name" value="DUF4440"/>
</dbReference>
<dbReference type="InterPro" id="IPR032710">
    <property type="entry name" value="NTF2-like_dom_sf"/>
</dbReference>
<reference evidence="2 3" key="1">
    <citation type="submission" date="2020-01" db="EMBL/GenBank/DDBJ databases">
        <title>Leptobacterium flavescens.</title>
        <authorList>
            <person name="Wang G."/>
        </authorList>
    </citation>
    <scope>NUCLEOTIDE SEQUENCE [LARGE SCALE GENOMIC DNA]</scope>
    <source>
        <strain evidence="2 3">KCTC 22160</strain>
    </source>
</reference>
<dbReference type="Gene3D" id="3.10.450.50">
    <property type="match status" value="1"/>
</dbReference>
<dbReference type="Pfam" id="PF14534">
    <property type="entry name" value="DUF4440"/>
    <property type="match status" value="1"/>
</dbReference>
<evidence type="ECO:0000313" key="2">
    <source>
        <dbReference type="EMBL" id="NER12092.1"/>
    </source>
</evidence>
<organism evidence="2 3">
    <name type="scientific">Leptobacterium flavescens</name>
    <dbReference type="NCBI Taxonomy" id="472055"/>
    <lineage>
        <taxon>Bacteria</taxon>
        <taxon>Pseudomonadati</taxon>
        <taxon>Bacteroidota</taxon>
        <taxon>Flavobacteriia</taxon>
        <taxon>Flavobacteriales</taxon>
        <taxon>Flavobacteriaceae</taxon>
        <taxon>Leptobacterium</taxon>
    </lineage>
</organism>
<gene>
    <name evidence="2" type="ORF">GWK08_01440</name>
</gene>
<dbReference type="RefSeq" id="WP_163605129.1">
    <property type="nucleotide sequence ID" value="NZ_JAABOO010000001.1"/>
</dbReference>